<keyword evidence="2" id="KW-1133">Transmembrane helix</keyword>
<evidence type="ECO:0000256" key="2">
    <source>
        <dbReference type="SAM" id="Phobius"/>
    </source>
</evidence>
<feature type="compositionally biased region" description="Basic and acidic residues" evidence="1">
    <location>
        <begin position="38"/>
        <end position="53"/>
    </location>
</feature>
<feature type="chain" id="PRO_5047159985" evidence="3">
    <location>
        <begin position="24"/>
        <end position="282"/>
    </location>
</feature>
<evidence type="ECO:0000256" key="3">
    <source>
        <dbReference type="SAM" id="SignalP"/>
    </source>
</evidence>
<proteinExistence type="predicted"/>
<keyword evidence="3" id="KW-0732">Signal</keyword>
<name>A0ABM0GI92_SACKO</name>
<evidence type="ECO:0000313" key="5">
    <source>
        <dbReference type="RefSeq" id="XP_002730411.1"/>
    </source>
</evidence>
<accession>A0ABM0GI92</accession>
<feature type="region of interest" description="Disordered" evidence="1">
    <location>
        <begin position="38"/>
        <end position="74"/>
    </location>
</feature>
<protein>
    <submittedName>
        <fullName evidence="5">Uncharacterized protein LOC100375197</fullName>
    </submittedName>
</protein>
<evidence type="ECO:0000313" key="4">
    <source>
        <dbReference type="Proteomes" id="UP000694865"/>
    </source>
</evidence>
<feature type="signal peptide" evidence="3">
    <location>
        <begin position="1"/>
        <end position="23"/>
    </location>
</feature>
<keyword evidence="2" id="KW-0812">Transmembrane</keyword>
<sequence length="282" mass="31607">MVRQYCVIFFLIVTLLQQQPVEGQFDGKLRSDSVDENKVDEPLSDMHGHKDEVSDLSQTRGHGNKMPNMDKMSGKQDMMDVEHGGGVHEPTMGMMQESHNNMTFSHAHARHGLRDKDMQMIQDDSNKHGTGDTATVMPGHQMQAHVSQQHVDNDSTYCVLIGTVIATCILLAVNVTLFCFIKRINEKTQKKDIEVQVHVLQHSAERSALLNTAPSVVNTFTGSHQQPFTQIHQGCPCHSQKPCAQDCIVHCGCNPDVSTPTTWKNYSNKRIFTNTVERETIL</sequence>
<evidence type="ECO:0000256" key="1">
    <source>
        <dbReference type="SAM" id="MobiDB-lite"/>
    </source>
</evidence>
<gene>
    <name evidence="5" type="primary">LOC100375197</name>
</gene>
<dbReference type="RefSeq" id="XP_002730411.1">
    <property type="nucleotide sequence ID" value="XM_002730365.2"/>
</dbReference>
<keyword evidence="4" id="KW-1185">Reference proteome</keyword>
<keyword evidence="2" id="KW-0472">Membrane</keyword>
<dbReference type="GeneID" id="100375197"/>
<dbReference type="Proteomes" id="UP000694865">
    <property type="component" value="Unplaced"/>
</dbReference>
<feature type="transmembrane region" description="Helical" evidence="2">
    <location>
        <begin position="159"/>
        <end position="181"/>
    </location>
</feature>
<reference evidence="5" key="1">
    <citation type="submission" date="2025-08" db="UniProtKB">
        <authorList>
            <consortium name="RefSeq"/>
        </authorList>
    </citation>
    <scope>IDENTIFICATION</scope>
    <source>
        <tissue evidence="5">Testes</tissue>
    </source>
</reference>
<organism evidence="4 5">
    <name type="scientific">Saccoglossus kowalevskii</name>
    <name type="common">Acorn worm</name>
    <dbReference type="NCBI Taxonomy" id="10224"/>
    <lineage>
        <taxon>Eukaryota</taxon>
        <taxon>Metazoa</taxon>
        <taxon>Hemichordata</taxon>
        <taxon>Enteropneusta</taxon>
        <taxon>Harrimaniidae</taxon>
        <taxon>Saccoglossus</taxon>
    </lineage>
</organism>